<evidence type="ECO:0000313" key="3">
    <source>
        <dbReference type="EMBL" id="RKU40357.1"/>
    </source>
</evidence>
<dbReference type="PANTHER" id="PTHR31956">
    <property type="entry name" value="NON-SPECIFIC PHOSPHOLIPASE C4-RELATED"/>
    <property type="match status" value="1"/>
</dbReference>
<gene>
    <name evidence="3" type="ORF">DL546_001226</name>
</gene>
<feature type="chain" id="PRO_5019004461" description="Acid phosphatase" evidence="2">
    <location>
        <begin position="20"/>
        <end position="311"/>
    </location>
</feature>
<comment type="caution">
    <text evidence="3">The sequence shown here is derived from an EMBL/GenBank/DDBJ whole genome shotgun (WGS) entry which is preliminary data.</text>
</comment>
<dbReference type="AlphaFoldDB" id="A0A420XXI0"/>
<dbReference type="InterPro" id="IPR007312">
    <property type="entry name" value="Phosphoesterase"/>
</dbReference>
<keyword evidence="2" id="KW-0732">Signal</keyword>
<evidence type="ECO:0000313" key="4">
    <source>
        <dbReference type="Proteomes" id="UP000275385"/>
    </source>
</evidence>
<dbReference type="GO" id="GO:0016788">
    <property type="term" value="F:hydrolase activity, acting on ester bonds"/>
    <property type="evidence" value="ECO:0007669"/>
    <property type="project" value="InterPro"/>
</dbReference>
<dbReference type="Gene3D" id="3.40.720.10">
    <property type="entry name" value="Alkaline Phosphatase, subunit A"/>
    <property type="match status" value="1"/>
</dbReference>
<evidence type="ECO:0000256" key="2">
    <source>
        <dbReference type="SAM" id="SignalP"/>
    </source>
</evidence>
<dbReference type="SUPFAM" id="SSF53649">
    <property type="entry name" value="Alkaline phosphatase-like"/>
    <property type="match status" value="1"/>
</dbReference>
<dbReference type="InterPro" id="IPR017850">
    <property type="entry name" value="Alkaline_phosphatase_core_sf"/>
</dbReference>
<dbReference type="EMBL" id="QVQW01000108">
    <property type="protein sequence ID" value="RKU40357.1"/>
    <property type="molecule type" value="Genomic_DNA"/>
</dbReference>
<name>A0A420XXI0_9PEZI</name>
<dbReference type="STRING" id="177199.A0A420XXI0"/>
<evidence type="ECO:0008006" key="5">
    <source>
        <dbReference type="Google" id="ProtNLM"/>
    </source>
</evidence>
<sequence>MKPFTKLTWLLAVAAQSCAQLQYTSTASSAVAQAAATALTQSPTSQVAGKTFDRFVQIWLENTDYSLAVGNANLKYLASQGILLTNYYAITHPSQPNYVAAVGASTNGITDDSFQRISSGVKTIVDLLEAKGISWGVYQEDMPYSGFEGNYVNQKTKANDYVRKHNPLMSYDSVTSDVNRLAKCKNFTMFNRDLNDNKLPQWMFITPNMTNDGHDTSVTTAGAWARNWLTPLLSDARFNTDRTLIILTFDEGTTLGTNHIYAALLGNAIPATRVGTTDGTKYNHYSLLKTVESNWGLGNLGTNDAGAAAFF</sequence>
<accession>A0A420XXI0</accession>
<proteinExistence type="predicted"/>
<dbReference type="PROSITE" id="PS51257">
    <property type="entry name" value="PROKAR_LIPOPROTEIN"/>
    <property type="match status" value="1"/>
</dbReference>
<organism evidence="3 4">
    <name type="scientific">Coniochaeta pulveracea</name>
    <dbReference type="NCBI Taxonomy" id="177199"/>
    <lineage>
        <taxon>Eukaryota</taxon>
        <taxon>Fungi</taxon>
        <taxon>Dikarya</taxon>
        <taxon>Ascomycota</taxon>
        <taxon>Pezizomycotina</taxon>
        <taxon>Sordariomycetes</taxon>
        <taxon>Sordariomycetidae</taxon>
        <taxon>Coniochaetales</taxon>
        <taxon>Coniochaetaceae</taxon>
        <taxon>Coniochaeta</taxon>
    </lineage>
</organism>
<feature type="signal peptide" evidence="2">
    <location>
        <begin position="1"/>
        <end position="19"/>
    </location>
</feature>
<dbReference type="GO" id="GO:0009395">
    <property type="term" value="P:phospholipid catabolic process"/>
    <property type="evidence" value="ECO:0007669"/>
    <property type="project" value="TreeGrafter"/>
</dbReference>
<keyword evidence="4" id="KW-1185">Reference proteome</keyword>
<dbReference type="PANTHER" id="PTHR31956:SF8">
    <property type="entry name" value="ACID PHOSPHATASE PHOA (AFU_ORTHOLOGUE AFUA_1G03570)"/>
    <property type="match status" value="1"/>
</dbReference>
<keyword evidence="1" id="KW-0378">Hydrolase</keyword>
<dbReference type="Proteomes" id="UP000275385">
    <property type="component" value="Unassembled WGS sequence"/>
</dbReference>
<protein>
    <recommendedName>
        <fullName evidence="5">Acid phosphatase</fullName>
    </recommendedName>
</protein>
<reference evidence="3 4" key="1">
    <citation type="submission" date="2018-08" db="EMBL/GenBank/DDBJ databases">
        <title>Draft genome of the lignicolous fungus Coniochaeta pulveracea.</title>
        <authorList>
            <person name="Borstlap C.J."/>
            <person name="De Witt R.N."/>
            <person name="Botha A."/>
            <person name="Volschenk H."/>
        </authorList>
    </citation>
    <scope>NUCLEOTIDE SEQUENCE [LARGE SCALE GENOMIC DNA]</scope>
    <source>
        <strain evidence="3 4">CAB683</strain>
    </source>
</reference>
<evidence type="ECO:0000256" key="1">
    <source>
        <dbReference type="ARBA" id="ARBA00022801"/>
    </source>
</evidence>
<dbReference type="Pfam" id="PF04185">
    <property type="entry name" value="Phosphoesterase"/>
    <property type="match status" value="1"/>
</dbReference>
<dbReference type="OrthoDB" id="5135119at2759"/>